<name>A0A811LGT2_9BILA</name>
<accession>A0A811LGT2</accession>
<dbReference type="EMBL" id="CAJFDH010000006">
    <property type="protein sequence ID" value="CAD5227716.1"/>
    <property type="molecule type" value="Genomic_DNA"/>
</dbReference>
<feature type="transmembrane region" description="Helical" evidence="1">
    <location>
        <begin position="22"/>
        <end position="44"/>
    </location>
</feature>
<evidence type="ECO:0000313" key="2">
    <source>
        <dbReference type="EMBL" id="CAD5227716.1"/>
    </source>
</evidence>
<evidence type="ECO:0000256" key="1">
    <source>
        <dbReference type="SAM" id="Phobius"/>
    </source>
</evidence>
<dbReference type="Proteomes" id="UP000783686">
    <property type="component" value="Unassembled WGS sequence"/>
</dbReference>
<feature type="transmembrane region" description="Helical" evidence="1">
    <location>
        <begin position="193"/>
        <end position="212"/>
    </location>
</feature>
<proteinExistence type="predicted"/>
<dbReference type="AlphaFoldDB" id="A0A811LGT2"/>
<keyword evidence="1" id="KW-0472">Membrane</keyword>
<organism evidence="2 3">
    <name type="scientific">Bursaphelenchus okinawaensis</name>
    <dbReference type="NCBI Taxonomy" id="465554"/>
    <lineage>
        <taxon>Eukaryota</taxon>
        <taxon>Metazoa</taxon>
        <taxon>Ecdysozoa</taxon>
        <taxon>Nematoda</taxon>
        <taxon>Chromadorea</taxon>
        <taxon>Rhabditida</taxon>
        <taxon>Tylenchina</taxon>
        <taxon>Tylenchomorpha</taxon>
        <taxon>Aphelenchoidea</taxon>
        <taxon>Aphelenchoididae</taxon>
        <taxon>Bursaphelenchus</taxon>
    </lineage>
</organism>
<reference evidence="2" key="1">
    <citation type="submission" date="2020-09" db="EMBL/GenBank/DDBJ databases">
        <authorList>
            <person name="Kikuchi T."/>
        </authorList>
    </citation>
    <scope>NUCLEOTIDE SEQUENCE</scope>
    <source>
        <strain evidence="2">SH1</strain>
    </source>
</reference>
<evidence type="ECO:0000313" key="3">
    <source>
        <dbReference type="Proteomes" id="UP000614601"/>
    </source>
</evidence>
<dbReference type="Proteomes" id="UP000614601">
    <property type="component" value="Unassembled WGS sequence"/>
</dbReference>
<dbReference type="EMBL" id="CAJFCW020000006">
    <property type="protein sequence ID" value="CAG9123533.1"/>
    <property type="molecule type" value="Genomic_DNA"/>
</dbReference>
<protein>
    <submittedName>
        <fullName evidence="2">Uncharacterized protein</fullName>
    </submittedName>
</protein>
<feature type="transmembrane region" description="Helical" evidence="1">
    <location>
        <begin position="119"/>
        <end position="141"/>
    </location>
</feature>
<comment type="caution">
    <text evidence="2">The sequence shown here is derived from an EMBL/GenBank/DDBJ whole genome shotgun (WGS) entry which is preliminary data.</text>
</comment>
<dbReference type="OrthoDB" id="5814907at2759"/>
<keyword evidence="3" id="KW-1185">Reference proteome</keyword>
<gene>
    <name evidence="2" type="ORF">BOKJ2_LOCUS12312</name>
</gene>
<feature type="transmembrane region" description="Helical" evidence="1">
    <location>
        <begin position="153"/>
        <end position="173"/>
    </location>
</feature>
<keyword evidence="1" id="KW-0812">Transmembrane</keyword>
<keyword evidence="1" id="KW-1133">Transmembrane helix</keyword>
<sequence length="234" mass="27539">MPRSIYVLLWYRGEDTMYSEKAIFWTVMLQFPAFFVESLSLFFLTLDRFLFIIWPKYALGQHQIYVVIPNIACQAIAYLLDFIVYSSYLDFSLYTGKITACYTYICFDRYRAKTDSWKYIITLDGISISAGGTFCYFYSRYRKLSKAKGSKHAYSILVYALATEFTFKLVPQFLNFNLLHIFNIVIEDTIGPYMSYVQSLEMSCRAIFYIYVYSRYRAKKKHTKSSIKVVPTPT</sequence>
<feature type="transmembrane region" description="Helical" evidence="1">
    <location>
        <begin position="64"/>
        <end position="85"/>
    </location>
</feature>